<evidence type="ECO:0000259" key="10">
    <source>
        <dbReference type="Pfam" id="PF23381"/>
    </source>
</evidence>
<accession>A0AAW0UTJ5</accession>
<evidence type="ECO:0000256" key="4">
    <source>
        <dbReference type="ARBA" id="ARBA00022737"/>
    </source>
</evidence>
<dbReference type="Gene3D" id="1.25.40.470">
    <property type="match status" value="1"/>
</dbReference>
<dbReference type="InterPro" id="IPR039857">
    <property type="entry name" value="Ift122/121"/>
</dbReference>
<feature type="domain" description="Intraflagellar transport protein 122 homolog TPR" evidence="12">
    <location>
        <begin position="564"/>
        <end position="958"/>
    </location>
</feature>
<sequence>MRAVPTWVDKVHDRDKVEQCIYDLCFRPDGSQLIVAAGNRVLVYDTTDGALVQPLKGHKEAVYCVGYSKDGKRFASGSADKSVIIWTSKLEGILKYSHNDAIQCLAYNPVSHQLASCALSDFGLWSPEQKSVQKHKSTSRICCCAWTNDGVYLALGLANGVVSIRSKVGEEKMRIERPGGINSPIWSLAWNPSKDEPVDVLCVADWGQNLSFYTLSGKQVGKERILGFDPCCVSYFSKGEYILVGGSNKACLLYTREGVKLGTIGEQSSWVWCCAARPDSNFVAIGCQDGTIAYYQLIFSTVHGLYKERYAFRENMTDVIIQHLITEQKVRIKCRDLVKKIAIYKHRLAVQLPERIIIYELYSQDASDMHYRVREKINQRLECNLLVVCTNHIVLCQEKRLQCLNFVGNKEREWQMDSLIRYIKVVGGPASREGLLLGLKNGQVLKIFLDNAFPVPLLKVPSAIRCLDLSSSRQKLAVVDEHSTLLVYDVKTSEMLFQEPNANSVAWNTSCEDMLCFSGSNTLNIKASNFPTHQQKLQGFVVGFSGSKIFCLHIYSMSTIEVPQSAPMYQYLDKKMFREAYEIACLGVTDGDWEALAKAALQGLEYNIGKKAFTRVKNLRYLELINSIEDRQHKGEIDNNIFLADILAYEGKFSEAAKLYHRCGKDQAAMNMYTDLRMFDLAQEYLGSDETVDRKQLIRKKADWARNINEPRAAAEMYLSAGETHKAIEIMGENGWVDMLLDVGRKTDKADRQTLNLCAEHLRRLNSLTYAAEMYKKMGEMQSVIELYVEVQDWEEAFVWAEKHPEYRQLVYVPYATSLAEQDKFLQAQKAFHKAGKPEEAFRVLEQLTMNAVNENRFDDAGYYYWMLAMQCLDLAAENLKRVDKENIQYINIEEEYSAMMTKFSDYQKKASMYYVYHTIQRYMDEPFTAYMPEALFNISRFLMHELMTAQPTGISKFSTLYTLSKQARNLEAYKLARYVLDKLQTLRVPQRFQEDVELAALKIRAKPFHDNEEHQPLCYRCSTTNPLVNNNGNQCVNCCHAFVYSFVSFEILPVVEFVLEEGISDEDALHLIQQSGGSDSRDGSDSKGGNYDEEEDNHWKRSDSGTAEALTFDGSPSHGEPSDDPFTANLMNFYGGSEYQPVTVGRKALIAMEPHDVIVCRWPKPLRFQYYKNFMPDMPITLCVHCNKMFHTDDYTLQVLQKGHCPFCRTTIGDTSDNNND</sequence>
<dbReference type="Pfam" id="PF23381">
    <property type="entry name" value="Beta-prop_IFT122_1st"/>
    <property type="match status" value="2"/>
</dbReference>
<reference evidence="13 14" key="1">
    <citation type="submission" date="2023-03" db="EMBL/GenBank/DDBJ databases">
        <title>High-quality genome of Scylla paramamosain provides insights in environmental adaptation.</title>
        <authorList>
            <person name="Zhang L."/>
        </authorList>
    </citation>
    <scope>NUCLEOTIDE SEQUENCE [LARGE SCALE GENOMIC DNA]</scope>
    <source>
        <strain evidence="13">LZ_2023a</strain>
        <tissue evidence="13">Muscle</tissue>
    </source>
</reference>
<dbReference type="PROSITE" id="PS50082">
    <property type="entry name" value="WD_REPEATS_2"/>
    <property type="match status" value="1"/>
</dbReference>
<dbReference type="Gene3D" id="2.130.10.10">
    <property type="entry name" value="YVTN repeat-like/Quinoprotein amine dehydrogenase"/>
    <property type="match status" value="2"/>
</dbReference>
<dbReference type="Pfam" id="PF25143">
    <property type="entry name" value="Zn_ribbon_IFT122_C"/>
    <property type="match status" value="1"/>
</dbReference>
<dbReference type="FunFam" id="1.25.40.470:FF:000005">
    <property type="entry name" value="Intraflagellar transport protein 122 homolog"/>
    <property type="match status" value="1"/>
</dbReference>
<feature type="domain" description="IFT122 first beta-propeller" evidence="10">
    <location>
        <begin position="13"/>
        <end position="194"/>
    </location>
</feature>
<feature type="domain" description="IFT122 first beta-propeller" evidence="10">
    <location>
        <begin position="196"/>
        <end position="298"/>
    </location>
</feature>
<evidence type="ECO:0000259" key="12">
    <source>
        <dbReference type="Pfam" id="PF25295"/>
    </source>
</evidence>
<dbReference type="PROSITE" id="PS50294">
    <property type="entry name" value="WD_REPEATS_REGION"/>
    <property type="match status" value="1"/>
</dbReference>
<feature type="domain" description="IFT122 second beta-propeller" evidence="9">
    <location>
        <begin position="303"/>
        <end position="557"/>
    </location>
</feature>
<dbReference type="InterPro" id="IPR057411">
    <property type="entry name" value="TPR_IFT122"/>
</dbReference>
<feature type="repeat" description="WD" evidence="7">
    <location>
        <begin position="55"/>
        <end position="86"/>
    </location>
</feature>
<comment type="caution">
    <text evidence="13">The sequence shown here is derived from an EMBL/GenBank/DDBJ whole genome shotgun (WGS) entry which is preliminary data.</text>
</comment>
<feature type="domain" description="IFT122 zinc ribbon" evidence="11">
    <location>
        <begin position="1012"/>
        <end position="1056"/>
    </location>
</feature>
<evidence type="ECO:0000256" key="7">
    <source>
        <dbReference type="PROSITE-ProRule" id="PRU00221"/>
    </source>
</evidence>
<dbReference type="InterPro" id="IPR056153">
    <property type="entry name" value="Beta-prop_IFT122_1st"/>
</dbReference>
<evidence type="ECO:0000256" key="6">
    <source>
        <dbReference type="ARBA" id="ARBA00023273"/>
    </source>
</evidence>
<dbReference type="InterPro" id="IPR036322">
    <property type="entry name" value="WD40_repeat_dom_sf"/>
</dbReference>
<dbReference type="Pfam" id="PF25295">
    <property type="entry name" value="TPR_IFT122"/>
    <property type="match status" value="1"/>
</dbReference>
<evidence type="ECO:0000256" key="5">
    <source>
        <dbReference type="ARBA" id="ARBA00023069"/>
    </source>
</evidence>
<dbReference type="Pfam" id="PF23377">
    <property type="entry name" value="Beta-prop_IFT122_2nd"/>
    <property type="match status" value="1"/>
</dbReference>
<dbReference type="PANTHER" id="PTHR12764">
    <property type="entry name" value="WD REPEAT DOMAIN-RELATED"/>
    <property type="match status" value="1"/>
</dbReference>
<dbReference type="PANTHER" id="PTHR12764:SF4">
    <property type="entry name" value="INTRAFLAGELLAR TRANSPORT PROTEIN 122 HOMOLOG"/>
    <property type="match status" value="1"/>
</dbReference>
<dbReference type="GO" id="GO:0030991">
    <property type="term" value="C:intraciliary transport particle A"/>
    <property type="evidence" value="ECO:0007669"/>
    <property type="project" value="TreeGrafter"/>
</dbReference>
<dbReference type="InterPro" id="IPR015943">
    <property type="entry name" value="WD40/YVTN_repeat-like_dom_sf"/>
</dbReference>
<dbReference type="InterPro" id="IPR056152">
    <property type="entry name" value="Beta-prop_IFT122_2nd"/>
</dbReference>
<gene>
    <name evidence="13" type="ORF">O3P69_000619</name>
</gene>
<dbReference type="GO" id="GO:0097730">
    <property type="term" value="C:non-motile cilium"/>
    <property type="evidence" value="ECO:0007669"/>
    <property type="project" value="TreeGrafter"/>
</dbReference>
<dbReference type="FunFam" id="2.130.10.10:FF:000176">
    <property type="entry name" value="Intraflagellar transport protein 122 homolog"/>
    <property type="match status" value="1"/>
</dbReference>
<name>A0AAW0UTJ5_SCYPA</name>
<evidence type="ECO:0000256" key="2">
    <source>
        <dbReference type="ARBA" id="ARBA00019442"/>
    </source>
</evidence>
<feature type="region of interest" description="Disordered" evidence="8">
    <location>
        <begin position="1075"/>
        <end position="1122"/>
    </location>
</feature>
<dbReference type="InterPro" id="IPR056838">
    <property type="entry name" value="Zn_ribbon_IFT122"/>
</dbReference>
<keyword evidence="3 7" id="KW-0853">WD repeat</keyword>
<dbReference type="GO" id="GO:0035721">
    <property type="term" value="P:intraciliary retrograde transport"/>
    <property type="evidence" value="ECO:0007669"/>
    <property type="project" value="TreeGrafter"/>
</dbReference>
<evidence type="ECO:0000313" key="13">
    <source>
        <dbReference type="EMBL" id="KAK8402321.1"/>
    </source>
</evidence>
<dbReference type="GO" id="GO:0061512">
    <property type="term" value="P:protein localization to cilium"/>
    <property type="evidence" value="ECO:0007669"/>
    <property type="project" value="TreeGrafter"/>
</dbReference>
<organism evidence="13 14">
    <name type="scientific">Scylla paramamosain</name>
    <name type="common">Mud crab</name>
    <dbReference type="NCBI Taxonomy" id="85552"/>
    <lineage>
        <taxon>Eukaryota</taxon>
        <taxon>Metazoa</taxon>
        <taxon>Ecdysozoa</taxon>
        <taxon>Arthropoda</taxon>
        <taxon>Crustacea</taxon>
        <taxon>Multicrustacea</taxon>
        <taxon>Malacostraca</taxon>
        <taxon>Eumalacostraca</taxon>
        <taxon>Eucarida</taxon>
        <taxon>Decapoda</taxon>
        <taxon>Pleocyemata</taxon>
        <taxon>Brachyura</taxon>
        <taxon>Eubrachyura</taxon>
        <taxon>Portunoidea</taxon>
        <taxon>Portunidae</taxon>
        <taxon>Portuninae</taxon>
        <taxon>Scylla</taxon>
    </lineage>
</organism>
<keyword evidence="14" id="KW-1185">Reference proteome</keyword>
<keyword evidence="5" id="KW-0969">Cilium</keyword>
<keyword evidence="4" id="KW-0677">Repeat</keyword>
<evidence type="ECO:0000256" key="1">
    <source>
        <dbReference type="ARBA" id="ARBA00004138"/>
    </source>
</evidence>
<dbReference type="Pfam" id="PF25144">
    <property type="entry name" value="Zn_ribbon_IFT122"/>
    <property type="match status" value="1"/>
</dbReference>
<dbReference type="SUPFAM" id="SSF50978">
    <property type="entry name" value="WD40 repeat-like"/>
    <property type="match status" value="2"/>
</dbReference>
<keyword evidence="6" id="KW-0966">Cell projection</keyword>
<dbReference type="AlphaFoldDB" id="A0AAW0UTJ5"/>
<dbReference type="InterPro" id="IPR001680">
    <property type="entry name" value="WD40_rpt"/>
</dbReference>
<dbReference type="EMBL" id="JARAKH010000007">
    <property type="protein sequence ID" value="KAK8402321.1"/>
    <property type="molecule type" value="Genomic_DNA"/>
</dbReference>
<comment type="subcellular location">
    <subcellularLocation>
        <location evidence="1">Cell projection</location>
        <location evidence="1">Cilium</location>
    </subcellularLocation>
</comment>
<evidence type="ECO:0000256" key="3">
    <source>
        <dbReference type="ARBA" id="ARBA00022574"/>
    </source>
</evidence>
<evidence type="ECO:0000313" key="14">
    <source>
        <dbReference type="Proteomes" id="UP001487740"/>
    </source>
</evidence>
<protein>
    <recommendedName>
        <fullName evidence="2">Intraflagellar transport protein 122 homolog</fullName>
    </recommendedName>
</protein>
<evidence type="ECO:0000256" key="8">
    <source>
        <dbReference type="SAM" id="MobiDB-lite"/>
    </source>
</evidence>
<dbReference type="GO" id="GO:1905515">
    <property type="term" value="P:non-motile cilium assembly"/>
    <property type="evidence" value="ECO:0007669"/>
    <property type="project" value="TreeGrafter"/>
</dbReference>
<evidence type="ECO:0000259" key="9">
    <source>
        <dbReference type="Pfam" id="PF23377"/>
    </source>
</evidence>
<dbReference type="SMART" id="SM00320">
    <property type="entry name" value="WD40"/>
    <property type="match status" value="8"/>
</dbReference>
<evidence type="ECO:0000259" key="11">
    <source>
        <dbReference type="Pfam" id="PF25144"/>
    </source>
</evidence>
<proteinExistence type="predicted"/>
<dbReference type="Proteomes" id="UP001487740">
    <property type="component" value="Unassembled WGS sequence"/>
</dbReference>